<dbReference type="PROSITE" id="PS51379">
    <property type="entry name" value="4FE4S_FER_2"/>
    <property type="match status" value="2"/>
</dbReference>
<keyword evidence="5" id="KW-0411">Iron-sulfur</keyword>
<keyword evidence="6" id="KW-0812">Transmembrane</keyword>
<keyword evidence="3" id="KW-0560">Oxidoreductase</keyword>
<dbReference type="InterPro" id="IPR009051">
    <property type="entry name" value="Helical_ferredxn"/>
</dbReference>
<gene>
    <name evidence="8" type="ORF">J3U88_28945</name>
</gene>
<organism evidence="8 9">
    <name type="scientific">Acanthopleuribacter pedis</name>
    <dbReference type="NCBI Taxonomy" id="442870"/>
    <lineage>
        <taxon>Bacteria</taxon>
        <taxon>Pseudomonadati</taxon>
        <taxon>Acidobacteriota</taxon>
        <taxon>Holophagae</taxon>
        <taxon>Acanthopleuribacterales</taxon>
        <taxon>Acanthopleuribacteraceae</taxon>
        <taxon>Acanthopleuribacter</taxon>
    </lineage>
</organism>
<dbReference type="InterPro" id="IPR017900">
    <property type="entry name" value="4Fe4S_Fe_S_CS"/>
</dbReference>
<dbReference type="Gene3D" id="1.20.950.20">
    <property type="entry name" value="Transmembrane di-heme cytochromes, Chain C"/>
    <property type="match status" value="1"/>
</dbReference>
<dbReference type="AlphaFoldDB" id="A0A8J7U8G9"/>
<reference evidence="8" key="1">
    <citation type="submission" date="2021-03" db="EMBL/GenBank/DDBJ databases">
        <authorList>
            <person name="Wang G."/>
        </authorList>
    </citation>
    <scope>NUCLEOTIDE SEQUENCE</scope>
    <source>
        <strain evidence="8">KCTC 12899</strain>
    </source>
</reference>
<keyword evidence="6" id="KW-1133">Transmembrane helix</keyword>
<name>A0A8J7U8G9_9BACT</name>
<dbReference type="SUPFAM" id="SSF103501">
    <property type="entry name" value="Respiratory nitrate reductase 1 gamma chain"/>
    <property type="match status" value="1"/>
</dbReference>
<keyword evidence="4" id="KW-0408">Iron</keyword>
<evidence type="ECO:0000313" key="9">
    <source>
        <dbReference type="Proteomes" id="UP000664417"/>
    </source>
</evidence>
<keyword evidence="6" id="KW-0472">Membrane</keyword>
<evidence type="ECO:0000259" key="7">
    <source>
        <dbReference type="PROSITE" id="PS51379"/>
    </source>
</evidence>
<evidence type="ECO:0000256" key="5">
    <source>
        <dbReference type="ARBA" id="ARBA00023014"/>
    </source>
</evidence>
<dbReference type="SUPFAM" id="SSF46548">
    <property type="entry name" value="alpha-helical ferredoxin"/>
    <property type="match status" value="1"/>
</dbReference>
<dbReference type="GO" id="GO:0051539">
    <property type="term" value="F:4 iron, 4 sulfur cluster binding"/>
    <property type="evidence" value="ECO:0007669"/>
    <property type="project" value="UniProtKB-KW"/>
</dbReference>
<dbReference type="Pfam" id="PF13237">
    <property type="entry name" value="Fer4_10"/>
    <property type="match status" value="1"/>
</dbReference>
<evidence type="ECO:0000256" key="3">
    <source>
        <dbReference type="ARBA" id="ARBA00023002"/>
    </source>
</evidence>
<feature type="domain" description="4Fe-4S ferredoxin-type" evidence="7">
    <location>
        <begin position="283"/>
        <end position="312"/>
    </location>
</feature>
<dbReference type="GO" id="GO:0005886">
    <property type="term" value="C:plasma membrane"/>
    <property type="evidence" value="ECO:0007669"/>
    <property type="project" value="TreeGrafter"/>
</dbReference>
<dbReference type="GO" id="GO:0016491">
    <property type="term" value="F:oxidoreductase activity"/>
    <property type="evidence" value="ECO:0007669"/>
    <property type="project" value="UniProtKB-KW"/>
</dbReference>
<dbReference type="Proteomes" id="UP000664417">
    <property type="component" value="Unassembled WGS sequence"/>
</dbReference>
<dbReference type="GO" id="GO:0046872">
    <property type="term" value="F:metal ion binding"/>
    <property type="evidence" value="ECO:0007669"/>
    <property type="project" value="UniProtKB-KW"/>
</dbReference>
<evidence type="ECO:0000256" key="4">
    <source>
        <dbReference type="ARBA" id="ARBA00023004"/>
    </source>
</evidence>
<feature type="transmembrane region" description="Helical" evidence="6">
    <location>
        <begin position="65"/>
        <end position="90"/>
    </location>
</feature>
<feature type="transmembrane region" description="Helical" evidence="6">
    <location>
        <begin position="140"/>
        <end position="157"/>
    </location>
</feature>
<dbReference type="Gene3D" id="1.10.1060.10">
    <property type="entry name" value="Alpha-helical ferredoxin"/>
    <property type="match status" value="1"/>
</dbReference>
<comment type="caution">
    <text evidence="8">The sequence shown here is derived from an EMBL/GenBank/DDBJ whole genome shotgun (WGS) entry which is preliminary data.</text>
</comment>
<dbReference type="Pfam" id="PF02754">
    <property type="entry name" value="CCG"/>
    <property type="match status" value="2"/>
</dbReference>
<feature type="transmembrane region" description="Helical" evidence="6">
    <location>
        <begin position="6"/>
        <end position="27"/>
    </location>
</feature>
<evidence type="ECO:0000256" key="6">
    <source>
        <dbReference type="SAM" id="Phobius"/>
    </source>
</evidence>
<evidence type="ECO:0000256" key="1">
    <source>
        <dbReference type="ARBA" id="ARBA00022485"/>
    </source>
</evidence>
<dbReference type="InterPro" id="IPR004017">
    <property type="entry name" value="Cys_rich_dom"/>
</dbReference>
<accession>A0A8J7U8G9</accession>
<protein>
    <submittedName>
        <fullName evidence="8">(Fe-S)-binding protein</fullName>
    </submittedName>
</protein>
<feature type="transmembrane region" description="Helical" evidence="6">
    <location>
        <begin position="199"/>
        <end position="219"/>
    </location>
</feature>
<dbReference type="PROSITE" id="PS00198">
    <property type="entry name" value="4FE4S_FER_1"/>
    <property type="match status" value="2"/>
</dbReference>
<keyword evidence="2" id="KW-0479">Metal-binding</keyword>
<feature type="domain" description="4Fe-4S ferredoxin-type" evidence="7">
    <location>
        <begin position="349"/>
        <end position="379"/>
    </location>
</feature>
<dbReference type="PANTHER" id="PTHR43255:SF1">
    <property type="entry name" value="IRON-SULFUR-BINDING OXIDOREDUCTASE FADF-RELATED"/>
    <property type="match status" value="1"/>
</dbReference>
<dbReference type="EMBL" id="JAFREP010000038">
    <property type="protein sequence ID" value="MBO1322536.1"/>
    <property type="molecule type" value="Genomic_DNA"/>
</dbReference>
<keyword evidence="9" id="KW-1185">Reference proteome</keyword>
<dbReference type="RefSeq" id="WP_207862508.1">
    <property type="nucleotide sequence ID" value="NZ_JAFREP010000038.1"/>
</dbReference>
<evidence type="ECO:0000256" key="2">
    <source>
        <dbReference type="ARBA" id="ARBA00022723"/>
    </source>
</evidence>
<sequence>MFPVVISLLLAASLIGFTYFSFVKLSIVRALQPAVRWDHVGDRVTNLINLGFLQKRMLSMDLKPGLMHFVIFYGFTTLLFRKIQLIIIAYDEFFVYPGLIGGLYATFKDFIEFAVILAVLYSFYRRFVLKPKRLEPNKEAIVILCMIMTIMVTDFLYDGFKFALYVDTNEGLAHEASFAFIGGALGKAFSGIPPETLEILYKGSYLIQMVTVLAFLVILPMGEHFHIVTALPALFFSAQGPLNKVPSADLSAFFDEEEEEEEEDEDDEDEFKVGAHTAKDLLWKDALDVFTCTECGRCKDACPTFLTDKPLSLKWVNDSIKHHLLDHRDTLLKDADQIEEDELPPLVGDVISEDTLWACTTCGYCEQACPIELEHLSKFYRMRQYKVMIDAEVPEELQNAFDNYERASNPWGLNSDTRGDWAEDLDVPVVEDAEQVKELDYLFYVGSAQSFDSRNQKVAKAFVKILKEAGIKFAILGAEEGSTGECVRRAGNELLFQMLAMQLTETLNEYEVTKIVTCDPHAFNALKNEYPEFNGNYEVIHHTQLINQLLAQGKIKVNADFERVIYHEPCYLGRHNKEYEAPRQIINKLTKDTPLEFDMNREKSMCCGAGGARMWMEETIGSRINVTRVDQAMEKNPKVIATACPYCTIMLTDGVAHHNKEEEIQTKDIAELVAEAMA</sequence>
<evidence type="ECO:0000313" key="8">
    <source>
        <dbReference type="EMBL" id="MBO1322536.1"/>
    </source>
</evidence>
<dbReference type="InterPro" id="IPR051460">
    <property type="entry name" value="HdrC_iron-sulfur_subunit"/>
</dbReference>
<dbReference type="InterPro" id="IPR017896">
    <property type="entry name" value="4Fe4S_Fe-S-bd"/>
</dbReference>
<proteinExistence type="predicted"/>
<dbReference type="PANTHER" id="PTHR43255">
    <property type="entry name" value="IRON-SULFUR-BINDING OXIDOREDUCTASE FADF-RELATED-RELATED"/>
    <property type="match status" value="1"/>
</dbReference>
<dbReference type="InterPro" id="IPR036197">
    <property type="entry name" value="NarG-like_sf"/>
</dbReference>
<keyword evidence="1" id="KW-0004">4Fe-4S</keyword>